<protein>
    <recommendedName>
        <fullName evidence="8">Glucose dehydrogenase [acceptor]</fullName>
    </recommendedName>
</protein>
<name>A0AA38MQS5_9CUCU</name>
<accession>A0AA38MQS5</accession>
<keyword evidence="3" id="KW-0274">FAD</keyword>
<dbReference type="Proteomes" id="UP001168821">
    <property type="component" value="Unassembled WGS sequence"/>
</dbReference>
<dbReference type="EMBL" id="JALNTZ010000002">
    <property type="protein sequence ID" value="KAJ3664209.1"/>
    <property type="molecule type" value="Genomic_DNA"/>
</dbReference>
<dbReference type="AlphaFoldDB" id="A0AA38MQS5"/>
<dbReference type="PANTHER" id="PTHR11552">
    <property type="entry name" value="GLUCOSE-METHANOL-CHOLINE GMC OXIDOREDUCTASE"/>
    <property type="match status" value="1"/>
</dbReference>
<comment type="caution">
    <text evidence="6">The sequence shown here is derived from an EMBL/GenBank/DDBJ whole genome shotgun (WGS) entry which is preliminary data.</text>
</comment>
<dbReference type="Pfam" id="PF05199">
    <property type="entry name" value="GMC_oxred_C"/>
    <property type="match status" value="1"/>
</dbReference>
<dbReference type="Pfam" id="PF00732">
    <property type="entry name" value="GMC_oxred_N"/>
    <property type="match status" value="1"/>
</dbReference>
<evidence type="ECO:0000313" key="6">
    <source>
        <dbReference type="EMBL" id="KAJ3664209.1"/>
    </source>
</evidence>
<dbReference type="GO" id="GO:0050660">
    <property type="term" value="F:flavin adenine dinucleotide binding"/>
    <property type="evidence" value="ECO:0007669"/>
    <property type="project" value="InterPro"/>
</dbReference>
<feature type="active site" description="Proton acceptor" evidence="2">
    <location>
        <position position="561"/>
    </location>
</feature>
<comment type="similarity">
    <text evidence="1">Belongs to the GMC oxidoreductase family.</text>
</comment>
<gene>
    <name evidence="6" type="ORF">Zmor_008396</name>
</gene>
<evidence type="ECO:0008006" key="8">
    <source>
        <dbReference type="Google" id="ProtNLM"/>
    </source>
</evidence>
<evidence type="ECO:0000259" key="4">
    <source>
        <dbReference type="Pfam" id="PF00732"/>
    </source>
</evidence>
<sequence>MKITEYVSSSFDVNFFGNVGNTILFKNPKHYDFIIVGAGAAGSVIANRLSAKHYKVLLLEAGGPETPYTQIPKLGHFLYNTGYNWGYLTTPQKHICRGMIDNKCDMAAGKALGGSTAINNMYCTRGNREDYNKWAAMGNHGWSYDDLLPYFKKLEDAFVKPFDPVYRHRGGPFHIEHPRYWTDITNGSLSAGKELGFDNIDFNAKEQFGMGRTQLSTKRGKRHSTAQAYLVPARKRPNLVIKPFSHVTKLLIDSESKEATGVEFFTNGKLYAAKAEKEVILCAGAINTAQILKLSGIGPREELDKLGIPVVAKLNVGRRFKNHVSFLGLGLIYKNTTLAKEDETAEIIEYLQKGKGPLSVPGTETIAYFKTGASGHKRRYPDIEFFFHNENPAITAKSFRFKPEILESFKSLGNKRILEIGVMLTHPQSTGTVLLKDKDPFHHPLVDPNSLSDPDDEDFRTLLAGIKKGLNFADTEAFKKMNLVVNKYKIAGCEDHEWGSDDYWKCAIKLLTVSVHHVTGTARMGPKCDKDAVVDNKLSVYGVEKLRVADASVIPITISGHTMIPSIMIGEKASDLILQKWKAKGTPQN</sequence>
<evidence type="ECO:0000256" key="1">
    <source>
        <dbReference type="ARBA" id="ARBA00010790"/>
    </source>
</evidence>
<keyword evidence="3" id="KW-0285">Flavoprotein</keyword>
<comment type="cofactor">
    <cofactor evidence="3">
        <name>FAD</name>
        <dbReference type="ChEBI" id="CHEBI:57692"/>
    </cofactor>
</comment>
<feature type="active site" description="Proton donor" evidence="2">
    <location>
        <position position="517"/>
    </location>
</feature>
<dbReference type="SUPFAM" id="SSF54373">
    <property type="entry name" value="FAD-linked reductases, C-terminal domain"/>
    <property type="match status" value="1"/>
</dbReference>
<reference evidence="6" key="1">
    <citation type="journal article" date="2023" name="G3 (Bethesda)">
        <title>Whole genome assemblies of Zophobas morio and Tenebrio molitor.</title>
        <authorList>
            <person name="Kaur S."/>
            <person name="Stinson S.A."/>
            <person name="diCenzo G.C."/>
        </authorList>
    </citation>
    <scope>NUCLEOTIDE SEQUENCE</scope>
    <source>
        <strain evidence="6">QUZm001</strain>
    </source>
</reference>
<dbReference type="InterPro" id="IPR012132">
    <property type="entry name" value="GMC_OxRdtase"/>
</dbReference>
<dbReference type="InterPro" id="IPR036188">
    <property type="entry name" value="FAD/NAD-bd_sf"/>
</dbReference>
<feature type="domain" description="Glucose-methanol-choline oxidoreductase N-terminal" evidence="4">
    <location>
        <begin position="31"/>
        <end position="324"/>
    </location>
</feature>
<evidence type="ECO:0000256" key="3">
    <source>
        <dbReference type="PIRSR" id="PIRSR000137-2"/>
    </source>
</evidence>
<dbReference type="InterPro" id="IPR000172">
    <property type="entry name" value="GMC_OxRdtase_N"/>
</dbReference>
<dbReference type="Gene3D" id="3.30.560.10">
    <property type="entry name" value="Glucose Oxidase, domain 3"/>
    <property type="match status" value="1"/>
</dbReference>
<dbReference type="PANTHER" id="PTHR11552:SF158">
    <property type="entry name" value="GH23626P-RELATED"/>
    <property type="match status" value="1"/>
</dbReference>
<feature type="binding site" evidence="3">
    <location>
        <position position="247"/>
    </location>
    <ligand>
        <name>FAD</name>
        <dbReference type="ChEBI" id="CHEBI:57692"/>
    </ligand>
</feature>
<organism evidence="6 7">
    <name type="scientific">Zophobas morio</name>
    <dbReference type="NCBI Taxonomy" id="2755281"/>
    <lineage>
        <taxon>Eukaryota</taxon>
        <taxon>Metazoa</taxon>
        <taxon>Ecdysozoa</taxon>
        <taxon>Arthropoda</taxon>
        <taxon>Hexapoda</taxon>
        <taxon>Insecta</taxon>
        <taxon>Pterygota</taxon>
        <taxon>Neoptera</taxon>
        <taxon>Endopterygota</taxon>
        <taxon>Coleoptera</taxon>
        <taxon>Polyphaga</taxon>
        <taxon>Cucujiformia</taxon>
        <taxon>Tenebrionidae</taxon>
        <taxon>Zophobas</taxon>
    </lineage>
</organism>
<dbReference type="PIRSF" id="PIRSF000137">
    <property type="entry name" value="Alcohol_oxidase"/>
    <property type="match status" value="1"/>
</dbReference>
<evidence type="ECO:0000313" key="7">
    <source>
        <dbReference type="Proteomes" id="UP001168821"/>
    </source>
</evidence>
<evidence type="ECO:0000259" key="5">
    <source>
        <dbReference type="Pfam" id="PF05199"/>
    </source>
</evidence>
<dbReference type="InterPro" id="IPR007867">
    <property type="entry name" value="GMC_OxRtase_C"/>
</dbReference>
<dbReference type="Gene3D" id="3.50.50.60">
    <property type="entry name" value="FAD/NAD(P)-binding domain"/>
    <property type="match status" value="1"/>
</dbReference>
<dbReference type="GO" id="GO:0016614">
    <property type="term" value="F:oxidoreductase activity, acting on CH-OH group of donors"/>
    <property type="evidence" value="ECO:0007669"/>
    <property type="project" value="InterPro"/>
</dbReference>
<dbReference type="SUPFAM" id="SSF51905">
    <property type="entry name" value="FAD/NAD(P)-binding domain"/>
    <property type="match status" value="1"/>
</dbReference>
<evidence type="ECO:0000256" key="2">
    <source>
        <dbReference type="PIRSR" id="PIRSR000137-1"/>
    </source>
</evidence>
<proteinExistence type="inferred from homology"/>
<keyword evidence="7" id="KW-1185">Reference proteome</keyword>
<feature type="domain" description="Glucose-methanol-choline oxidoreductase C-terminal" evidence="5">
    <location>
        <begin position="427"/>
        <end position="570"/>
    </location>
</feature>